<dbReference type="GO" id="GO:0046872">
    <property type="term" value="F:metal ion binding"/>
    <property type="evidence" value="ECO:0007669"/>
    <property type="project" value="UniProtKB-KW"/>
</dbReference>
<keyword evidence="4" id="KW-0411">Iron-sulfur</keyword>
<comment type="caution">
    <text evidence="6">The sequence shown here is derived from an EMBL/GenBank/DDBJ whole genome shotgun (WGS) entry which is preliminary data.</text>
</comment>
<proteinExistence type="predicted"/>
<dbReference type="AlphaFoldDB" id="A0A328AKQ5"/>
<reference evidence="7" key="1">
    <citation type="submission" date="2018-05" db="EMBL/GenBank/DDBJ databases">
        <authorList>
            <person name="Li X."/>
        </authorList>
    </citation>
    <scope>NUCLEOTIDE SEQUENCE [LARGE SCALE GENOMIC DNA]</scope>
    <source>
        <strain evidence="7">LX32</strain>
    </source>
</reference>
<dbReference type="InterPro" id="IPR017941">
    <property type="entry name" value="Rieske_2Fe-2S"/>
</dbReference>
<dbReference type="InterPro" id="IPR036922">
    <property type="entry name" value="Rieske_2Fe-2S_sf"/>
</dbReference>
<evidence type="ECO:0000313" key="7">
    <source>
        <dbReference type="Proteomes" id="UP000249254"/>
    </source>
</evidence>
<dbReference type="RefSeq" id="WP_111527210.1">
    <property type="nucleotide sequence ID" value="NZ_JBHRSG010000001.1"/>
</dbReference>
<dbReference type="OrthoDB" id="9800776at2"/>
<dbReference type="Pfam" id="PF00355">
    <property type="entry name" value="Rieske"/>
    <property type="match status" value="1"/>
</dbReference>
<dbReference type="PROSITE" id="PS51296">
    <property type="entry name" value="RIESKE"/>
    <property type="match status" value="1"/>
</dbReference>
<evidence type="ECO:0000259" key="5">
    <source>
        <dbReference type="PROSITE" id="PS51296"/>
    </source>
</evidence>
<evidence type="ECO:0000256" key="2">
    <source>
        <dbReference type="ARBA" id="ARBA00022723"/>
    </source>
</evidence>
<dbReference type="GO" id="GO:0051537">
    <property type="term" value="F:2 iron, 2 sulfur cluster binding"/>
    <property type="evidence" value="ECO:0007669"/>
    <property type="project" value="UniProtKB-KW"/>
</dbReference>
<keyword evidence="2" id="KW-0479">Metal-binding</keyword>
<accession>A0A328AKQ5</accession>
<evidence type="ECO:0000256" key="3">
    <source>
        <dbReference type="ARBA" id="ARBA00023004"/>
    </source>
</evidence>
<keyword evidence="7" id="KW-1185">Reference proteome</keyword>
<sequence length="119" mass="12753">MDRSDNPAKPAAGVRLCDVAELADPGSKGFRFRAERWLFAGFLVRQGEHVAGFVDSCPHAGWPLAGIDDRYLTRDARHILCAGHGALFDLGGACVAGPCTGQRLTDWQVVVRDGAVFTA</sequence>
<evidence type="ECO:0000256" key="4">
    <source>
        <dbReference type="ARBA" id="ARBA00023014"/>
    </source>
</evidence>
<evidence type="ECO:0000256" key="1">
    <source>
        <dbReference type="ARBA" id="ARBA00022714"/>
    </source>
</evidence>
<keyword evidence="1" id="KW-0001">2Fe-2S</keyword>
<dbReference type="SUPFAM" id="SSF50022">
    <property type="entry name" value="ISP domain"/>
    <property type="match status" value="1"/>
</dbReference>
<keyword evidence="3" id="KW-0408">Iron</keyword>
<gene>
    <name evidence="6" type="ORF">DJ017_02405</name>
</gene>
<evidence type="ECO:0000313" key="6">
    <source>
        <dbReference type="EMBL" id="RAK53458.1"/>
    </source>
</evidence>
<protein>
    <submittedName>
        <fullName evidence="6">Rieske (2Fe-2S) protein</fullName>
    </submittedName>
</protein>
<feature type="domain" description="Rieske" evidence="5">
    <location>
        <begin position="14"/>
        <end position="118"/>
    </location>
</feature>
<name>A0A328AKQ5_9CAUL</name>
<dbReference type="Gene3D" id="2.102.10.10">
    <property type="entry name" value="Rieske [2Fe-2S] iron-sulphur domain"/>
    <property type="match status" value="1"/>
</dbReference>
<dbReference type="EMBL" id="QFYQ01000001">
    <property type="protein sequence ID" value="RAK53458.1"/>
    <property type="molecule type" value="Genomic_DNA"/>
</dbReference>
<dbReference type="Proteomes" id="UP000249254">
    <property type="component" value="Unassembled WGS sequence"/>
</dbReference>
<dbReference type="CDD" id="cd03467">
    <property type="entry name" value="Rieske"/>
    <property type="match status" value="1"/>
</dbReference>
<organism evidence="6 7">
    <name type="scientific">Phenylobacterium soli</name>
    <dbReference type="NCBI Taxonomy" id="2170551"/>
    <lineage>
        <taxon>Bacteria</taxon>
        <taxon>Pseudomonadati</taxon>
        <taxon>Pseudomonadota</taxon>
        <taxon>Alphaproteobacteria</taxon>
        <taxon>Caulobacterales</taxon>
        <taxon>Caulobacteraceae</taxon>
        <taxon>Phenylobacterium</taxon>
    </lineage>
</organism>